<protein>
    <submittedName>
        <fullName evidence="5">SDR family oxidoreductase</fullName>
    </submittedName>
</protein>
<feature type="compositionally biased region" description="Low complexity" evidence="3">
    <location>
        <begin position="1"/>
        <end position="10"/>
    </location>
</feature>
<dbReference type="AlphaFoldDB" id="A0A3M7ZWM8"/>
<evidence type="ECO:0000259" key="4">
    <source>
        <dbReference type="SMART" id="SM00822"/>
    </source>
</evidence>
<dbReference type="Proteomes" id="UP000275048">
    <property type="component" value="Unassembled WGS sequence"/>
</dbReference>
<dbReference type="InterPro" id="IPR036291">
    <property type="entry name" value="NAD(P)-bd_dom_sf"/>
</dbReference>
<evidence type="ECO:0000256" key="1">
    <source>
        <dbReference type="ARBA" id="ARBA00006484"/>
    </source>
</evidence>
<evidence type="ECO:0000256" key="3">
    <source>
        <dbReference type="SAM" id="MobiDB-lite"/>
    </source>
</evidence>
<keyword evidence="2" id="KW-0560">Oxidoreductase</keyword>
<dbReference type="RefSeq" id="WP_122938637.1">
    <property type="nucleotide sequence ID" value="NZ_JBHSNT010000014.1"/>
</dbReference>
<sequence length="267" mass="27290">MSPDAATRPVPTDPARRPATRPVTIVTGGGRGIGAAISERLAADGHDLFLTYRDRRDDAEAVAERCRAAGARVVLHRVELADLDAVAAVVPTAVAEFGTVTGLVNNAGITGRIGPFLDAPIEESELVFRINVLATIVLCRSAIAHMSTVLGGAGGSIVNISSGAATTGSPDTYIPYAASKAAVNVLGMGLAKEFGMAGVRVNTVSPGTTHTEIHAAAGRPNAPAERAARFPMRRAAEPHEIAGAVAHLLSDDASYTSGADIRITGGA</sequence>
<dbReference type="Pfam" id="PF13561">
    <property type="entry name" value="adh_short_C2"/>
    <property type="match status" value="1"/>
</dbReference>
<dbReference type="SUPFAM" id="SSF51735">
    <property type="entry name" value="NAD(P)-binding Rossmann-fold domains"/>
    <property type="match status" value="1"/>
</dbReference>
<accession>A0A3M7ZWM8</accession>
<gene>
    <name evidence="5" type="ORF">EDM22_18920</name>
</gene>
<dbReference type="FunFam" id="3.40.50.720:FF:000084">
    <property type="entry name" value="Short-chain dehydrogenase reductase"/>
    <property type="match status" value="1"/>
</dbReference>
<dbReference type="PANTHER" id="PTHR43639">
    <property type="entry name" value="OXIDOREDUCTASE, SHORT-CHAIN DEHYDROGENASE/REDUCTASE FAMILY (AFU_ORTHOLOGUE AFUA_5G02870)"/>
    <property type="match status" value="1"/>
</dbReference>
<dbReference type="InterPro" id="IPR057326">
    <property type="entry name" value="KR_dom"/>
</dbReference>
<keyword evidence="6" id="KW-1185">Reference proteome</keyword>
<dbReference type="PANTHER" id="PTHR43639:SF1">
    <property type="entry name" value="SHORT-CHAIN DEHYDROGENASE_REDUCTASE FAMILY PROTEIN"/>
    <property type="match status" value="1"/>
</dbReference>
<evidence type="ECO:0000256" key="2">
    <source>
        <dbReference type="ARBA" id="ARBA00023002"/>
    </source>
</evidence>
<dbReference type="SMART" id="SM00822">
    <property type="entry name" value="PKS_KR"/>
    <property type="match status" value="1"/>
</dbReference>
<organism evidence="5 6">
    <name type="scientific">Agromyces tardus</name>
    <dbReference type="NCBI Taxonomy" id="2583849"/>
    <lineage>
        <taxon>Bacteria</taxon>
        <taxon>Bacillati</taxon>
        <taxon>Actinomycetota</taxon>
        <taxon>Actinomycetes</taxon>
        <taxon>Micrococcales</taxon>
        <taxon>Microbacteriaceae</taxon>
        <taxon>Agromyces</taxon>
    </lineage>
</organism>
<dbReference type="Gene3D" id="3.40.50.720">
    <property type="entry name" value="NAD(P)-binding Rossmann-like Domain"/>
    <property type="match status" value="1"/>
</dbReference>
<dbReference type="PRINTS" id="PR00080">
    <property type="entry name" value="SDRFAMILY"/>
</dbReference>
<feature type="region of interest" description="Disordered" evidence="3">
    <location>
        <begin position="1"/>
        <end position="22"/>
    </location>
</feature>
<dbReference type="InterPro" id="IPR002347">
    <property type="entry name" value="SDR_fam"/>
</dbReference>
<comment type="caution">
    <text evidence="5">The sequence shown here is derived from an EMBL/GenBank/DDBJ whole genome shotgun (WGS) entry which is preliminary data.</text>
</comment>
<evidence type="ECO:0000313" key="6">
    <source>
        <dbReference type="Proteomes" id="UP000275048"/>
    </source>
</evidence>
<dbReference type="EMBL" id="RHHB01000078">
    <property type="protein sequence ID" value="RNB43166.1"/>
    <property type="molecule type" value="Genomic_DNA"/>
</dbReference>
<dbReference type="PRINTS" id="PR00081">
    <property type="entry name" value="GDHRDH"/>
</dbReference>
<dbReference type="CDD" id="cd05233">
    <property type="entry name" value="SDR_c"/>
    <property type="match status" value="1"/>
</dbReference>
<dbReference type="GO" id="GO:0016491">
    <property type="term" value="F:oxidoreductase activity"/>
    <property type="evidence" value="ECO:0007669"/>
    <property type="project" value="UniProtKB-KW"/>
</dbReference>
<proteinExistence type="inferred from homology"/>
<name>A0A3M7ZWM8_9MICO</name>
<reference evidence="5 6" key="1">
    <citation type="submission" date="2018-10" db="EMBL/GenBank/DDBJ databases">
        <title>Isolation, diversity and antibacterial activity of antinobacteria from the wheat rhizosphere soil.</title>
        <authorList>
            <person name="Sun T."/>
        </authorList>
    </citation>
    <scope>NUCLEOTIDE SEQUENCE [LARGE SCALE GENOMIC DNA]</scope>
    <source>
        <strain evidence="5 6">SJ-23</strain>
    </source>
</reference>
<comment type="similarity">
    <text evidence="1">Belongs to the short-chain dehydrogenases/reductases (SDR) family.</text>
</comment>
<dbReference type="OrthoDB" id="9809287at2"/>
<evidence type="ECO:0000313" key="5">
    <source>
        <dbReference type="EMBL" id="RNB43166.1"/>
    </source>
</evidence>
<feature type="domain" description="Ketoreductase" evidence="4">
    <location>
        <begin position="22"/>
        <end position="226"/>
    </location>
</feature>